<dbReference type="AlphaFoldDB" id="A0AAE1MC07"/>
<reference evidence="2" key="1">
    <citation type="submission" date="2023-10" db="EMBL/GenBank/DDBJ databases">
        <title>Chromosome-level genome of the transformable northern wattle, Acacia crassicarpa.</title>
        <authorList>
            <person name="Massaro I."/>
            <person name="Sinha N.R."/>
            <person name="Poethig S."/>
            <person name="Leichty A.R."/>
        </authorList>
    </citation>
    <scope>NUCLEOTIDE SEQUENCE</scope>
    <source>
        <strain evidence="2">Acra3RX</strain>
        <tissue evidence="2">Leaf</tissue>
    </source>
</reference>
<name>A0AAE1MC07_9FABA</name>
<proteinExistence type="predicted"/>
<dbReference type="GO" id="GO:0005886">
    <property type="term" value="C:plasma membrane"/>
    <property type="evidence" value="ECO:0007669"/>
    <property type="project" value="TreeGrafter"/>
</dbReference>
<keyword evidence="3" id="KW-1185">Reference proteome</keyword>
<gene>
    <name evidence="2" type="ORF">QN277_006638</name>
</gene>
<dbReference type="Proteomes" id="UP001293593">
    <property type="component" value="Unassembled WGS sequence"/>
</dbReference>
<organism evidence="2 3">
    <name type="scientific">Acacia crassicarpa</name>
    <name type="common">northern wattle</name>
    <dbReference type="NCBI Taxonomy" id="499986"/>
    <lineage>
        <taxon>Eukaryota</taxon>
        <taxon>Viridiplantae</taxon>
        <taxon>Streptophyta</taxon>
        <taxon>Embryophyta</taxon>
        <taxon>Tracheophyta</taxon>
        <taxon>Spermatophyta</taxon>
        <taxon>Magnoliopsida</taxon>
        <taxon>eudicotyledons</taxon>
        <taxon>Gunneridae</taxon>
        <taxon>Pentapetalae</taxon>
        <taxon>rosids</taxon>
        <taxon>fabids</taxon>
        <taxon>Fabales</taxon>
        <taxon>Fabaceae</taxon>
        <taxon>Caesalpinioideae</taxon>
        <taxon>mimosoid clade</taxon>
        <taxon>Acacieae</taxon>
        <taxon>Acacia</taxon>
    </lineage>
</organism>
<comment type="caution">
    <text evidence="2">The sequence shown here is derived from an EMBL/GenBank/DDBJ whole genome shotgun (WGS) entry which is preliminary data.</text>
</comment>
<dbReference type="PANTHER" id="PTHR33159">
    <property type="entry name" value="RPM1-INTERACTING PROTEIN 4 (RIN4) FAMILY PROTEIN"/>
    <property type="match status" value="1"/>
</dbReference>
<evidence type="ECO:0000313" key="2">
    <source>
        <dbReference type="EMBL" id="KAK4256988.1"/>
    </source>
</evidence>
<dbReference type="InterPro" id="IPR008700">
    <property type="entry name" value="TypeIII_avirulence_cleave"/>
</dbReference>
<dbReference type="PANTHER" id="PTHR33159:SF47">
    <property type="entry name" value="RIN4 PATHOGENIC TYPE III EFFECTOR AVIRULENCE FACTOR AVR CLEAVAGE SITE DOMAIN-CONTAINING PROTEIN"/>
    <property type="match status" value="1"/>
</dbReference>
<protein>
    <recommendedName>
        <fullName evidence="1">RIN4 pathogenic type III effector avirulence factor Avr cleavage site domain-containing protein</fullName>
    </recommendedName>
</protein>
<dbReference type="InterPro" id="IPR040387">
    <property type="entry name" value="RIN4/NOI4"/>
</dbReference>
<sequence length="81" mass="9500">MASQDTGRQLPKFGEWNVSNPTVAEGYTMIFKRARDEKKAGYANMVTPRKSKPMYTHDSYPRYPRKSKWFCCGFRMINKIV</sequence>
<evidence type="ECO:0000259" key="1">
    <source>
        <dbReference type="Pfam" id="PF05627"/>
    </source>
</evidence>
<evidence type="ECO:0000313" key="3">
    <source>
        <dbReference type="Proteomes" id="UP001293593"/>
    </source>
</evidence>
<feature type="domain" description="RIN4 pathogenic type III effector avirulence factor Avr cleavage site" evidence="1">
    <location>
        <begin position="10"/>
        <end position="39"/>
    </location>
</feature>
<accession>A0AAE1MC07</accession>
<dbReference type="EMBL" id="JAWXYG010000012">
    <property type="protein sequence ID" value="KAK4256988.1"/>
    <property type="molecule type" value="Genomic_DNA"/>
</dbReference>
<dbReference type="Pfam" id="PF05627">
    <property type="entry name" value="AvrRpt-cleavage"/>
    <property type="match status" value="1"/>
</dbReference>